<dbReference type="AlphaFoldDB" id="A0A484FS85"/>
<name>A0A484FS85_COLOR</name>
<protein>
    <submittedName>
        <fullName evidence="2">Uncharacterized protein</fullName>
    </submittedName>
</protein>
<proteinExistence type="predicted"/>
<gene>
    <name evidence="2" type="ORF">Cob_v006597</name>
</gene>
<feature type="compositionally biased region" description="Low complexity" evidence="1">
    <location>
        <begin position="154"/>
        <end position="167"/>
    </location>
</feature>
<feature type="region of interest" description="Disordered" evidence="1">
    <location>
        <begin position="154"/>
        <end position="173"/>
    </location>
</feature>
<evidence type="ECO:0000313" key="3">
    <source>
        <dbReference type="Proteomes" id="UP000014480"/>
    </source>
</evidence>
<sequence length="329" mass="37027">MAIRIFDKFFDLPLEIREQIISYLCLTPLPVQVAPTATSEIPFPHDLFLSHPLLYTAASTVFYEQNRFVLNLRGPRAALERAICGGSATEPPCWLLANPRARRRVRHLELSPGRLGNVFQNHISPAVADMILNGALRHLRLVLYPTSTDKVVFGSSSSSSSSNNSGSEVGAQLRRAAMTRRDDAFAQSRPFKALMRLLADPYLETAELLVDPIHRDFWCEFHEGVACCKGRPKGPWQLIPIDWRKLVAGLGQDPELNIPYFYRYETGESAETSHLRALLSTLNRNPLDLIHCNPASTTLWGILPIRKRTLCKTATLSHFKKQKNDLART</sequence>
<dbReference type="OrthoDB" id="5229512at2759"/>
<dbReference type="EMBL" id="AMCV02000017">
    <property type="protein sequence ID" value="TDZ20344.1"/>
    <property type="molecule type" value="Genomic_DNA"/>
</dbReference>
<reference evidence="3" key="2">
    <citation type="journal article" date="2019" name="Mol. Plant Microbe Interact.">
        <title>Genome sequence resources for four phytopathogenic fungi from the Colletotrichum orbiculare species complex.</title>
        <authorList>
            <person name="Gan P."/>
            <person name="Tsushima A."/>
            <person name="Narusaka M."/>
            <person name="Narusaka Y."/>
            <person name="Takano Y."/>
            <person name="Kubo Y."/>
            <person name="Shirasu K."/>
        </authorList>
    </citation>
    <scope>GENOME REANNOTATION</scope>
    <source>
        <strain evidence="3">104-T / ATCC 96160 / CBS 514.97 / LARS 414 / MAFF 240422</strain>
    </source>
</reference>
<organism evidence="2 3">
    <name type="scientific">Colletotrichum orbiculare (strain 104-T / ATCC 96160 / CBS 514.97 / LARS 414 / MAFF 240422)</name>
    <name type="common">Cucumber anthracnose fungus</name>
    <name type="synonym">Colletotrichum lagenarium</name>
    <dbReference type="NCBI Taxonomy" id="1213857"/>
    <lineage>
        <taxon>Eukaryota</taxon>
        <taxon>Fungi</taxon>
        <taxon>Dikarya</taxon>
        <taxon>Ascomycota</taxon>
        <taxon>Pezizomycotina</taxon>
        <taxon>Sordariomycetes</taxon>
        <taxon>Hypocreomycetidae</taxon>
        <taxon>Glomerellales</taxon>
        <taxon>Glomerellaceae</taxon>
        <taxon>Colletotrichum</taxon>
        <taxon>Colletotrichum orbiculare species complex</taxon>
    </lineage>
</organism>
<keyword evidence="3" id="KW-1185">Reference proteome</keyword>
<evidence type="ECO:0000313" key="2">
    <source>
        <dbReference type="EMBL" id="TDZ20344.1"/>
    </source>
</evidence>
<evidence type="ECO:0000256" key="1">
    <source>
        <dbReference type="SAM" id="MobiDB-lite"/>
    </source>
</evidence>
<dbReference type="Proteomes" id="UP000014480">
    <property type="component" value="Unassembled WGS sequence"/>
</dbReference>
<accession>A0A484FS85</accession>
<reference evidence="3" key="1">
    <citation type="journal article" date="2013" name="New Phytol.">
        <title>Comparative genomic and transcriptomic analyses reveal the hemibiotrophic stage shift of Colletotrichum fungi.</title>
        <authorList>
            <person name="Gan P."/>
            <person name="Ikeda K."/>
            <person name="Irieda H."/>
            <person name="Narusaka M."/>
            <person name="O'Connell R.J."/>
            <person name="Narusaka Y."/>
            <person name="Takano Y."/>
            <person name="Kubo Y."/>
            <person name="Shirasu K."/>
        </authorList>
    </citation>
    <scope>NUCLEOTIDE SEQUENCE [LARGE SCALE GENOMIC DNA]</scope>
    <source>
        <strain evidence="3">104-T / ATCC 96160 / CBS 514.97 / LARS 414 / MAFF 240422</strain>
    </source>
</reference>
<comment type="caution">
    <text evidence="2">The sequence shown here is derived from an EMBL/GenBank/DDBJ whole genome shotgun (WGS) entry which is preliminary data.</text>
</comment>